<dbReference type="AlphaFoldDB" id="A0A137P008"/>
<dbReference type="EMBL" id="KQ964578">
    <property type="protein sequence ID" value="KXN68395.1"/>
    <property type="molecule type" value="Genomic_DNA"/>
</dbReference>
<feature type="region of interest" description="Disordered" evidence="1">
    <location>
        <begin position="55"/>
        <end position="89"/>
    </location>
</feature>
<reference evidence="3 4" key="1">
    <citation type="journal article" date="2015" name="Genome Biol. Evol.">
        <title>Phylogenomic analyses indicate that early fungi evolved digesting cell walls of algal ancestors of land plants.</title>
        <authorList>
            <person name="Chang Y."/>
            <person name="Wang S."/>
            <person name="Sekimoto S."/>
            <person name="Aerts A.L."/>
            <person name="Choi C."/>
            <person name="Clum A."/>
            <person name="LaButti K.M."/>
            <person name="Lindquist E.A."/>
            <person name="Yee Ngan C."/>
            <person name="Ohm R.A."/>
            <person name="Salamov A.A."/>
            <person name="Grigoriev I.V."/>
            <person name="Spatafora J.W."/>
            <person name="Berbee M.L."/>
        </authorList>
    </citation>
    <scope>NUCLEOTIDE SEQUENCE [LARGE SCALE GENOMIC DNA]</scope>
    <source>
        <strain evidence="3 4">NRRL 28638</strain>
    </source>
</reference>
<evidence type="ECO:0000256" key="1">
    <source>
        <dbReference type="SAM" id="MobiDB-lite"/>
    </source>
</evidence>
<protein>
    <recommendedName>
        <fullName evidence="2">G protein gamma domain-containing protein</fullName>
    </recommendedName>
</protein>
<organism evidence="3 4">
    <name type="scientific">Conidiobolus coronatus (strain ATCC 28846 / CBS 209.66 / NRRL 28638)</name>
    <name type="common">Delacroixia coronata</name>
    <dbReference type="NCBI Taxonomy" id="796925"/>
    <lineage>
        <taxon>Eukaryota</taxon>
        <taxon>Fungi</taxon>
        <taxon>Fungi incertae sedis</taxon>
        <taxon>Zoopagomycota</taxon>
        <taxon>Entomophthoromycotina</taxon>
        <taxon>Entomophthoromycetes</taxon>
        <taxon>Entomophthorales</taxon>
        <taxon>Ancylistaceae</taxon>
        <taxon>Conidiobolus</taxon>
    </lineage>
</organism>
<feature type="compositionally biased region" description="Basic and acidic residues" evidence="1">
    <location>
        <begin position="68"/>
        <end position="82"/>
    </location>
</feature>
<dbReference type="OrthoDB" id="19232at2759"/>
<dbReference type="Gene3D" id="4.10.260.10">
    <property type="entry name" value="Transducin (heterotrimeric G protein), gamma chain"/>
    <property type="match status" value="1"/>
</dbReference>
<sequence length="89" mass="9527">MSSLGTSTQSKLIQIEGSVNFLRDQLDLERIPVSEAANSLINYTRVTKDNLLDSYMKGGGGDNSNKNKPRDIEVTSGGHHDGGGCCIIS</sequence>
<dbReference type="Pfam" id="PF00631">
    <property type="entry name" value="G-gamma"/>
    <property type="match status" value="1"/>
</dbReference>
<dbReference type="Proteomes" id="UP000070444">
    <property type="component" value="Unassembled WGS sequence"/>
</dbReference>
<dbReference type="InterPro" id="IPR036284">
    <property type="entry name" value="GGL_sf"/>
</dbReference>
<evidence type="ECO:0000259" key="2">
    <source>
        <dbReference type="SMART" id="SM01224"/>
    </source>
</evidence>
<accession>A0A137P008</accession>
<name>A0A137P008_CONC2</name>
<dbReference type="SMART" id="SM01224">
    <property type="entry name" value="G_gamma"/>
    <property type="match status" value="1"/>
</dbReference>
<keyword evidence="4" id="KW-1185">Reference proteome</keyword>
<gene>
    <name evidence="3" type="ORF">CONCODRAFT_79754</name>
</gene>
<dbReference type="GO" id="GO:0007186">
    <property type="term" value="P:G protein-coupled receptor signaling pathway"/>
    <property type="evidence" value="ECO:0007669"/>
    <property type="project" value="InterPro"/>
</dbReference>
<evidence type="ECO:0000313" key="3">
    <source>
        <dbReference type="EMBL" id="KXN68395.1"/>
    </source>
</evidence>
<evidence type="ECO:0000313" key="4">
    <source>
        <dbReference type="Proteomes" id="UP000070444"/>
    </source>
</evidence>
<dbReference type="SUPFAM" id="SSF48670">
    <property type="entry name" value="Transducin (heterotrimeric G protein), gamma chain"/>
    <property type="match status" value="1"/>
</dbReference>
<feature type="domain" description="G protein gamma" evidence="2">
    <location>
        <begin position="8"/>
        <end position="88"/>
    </location>
</feature>
<proteinExistence type="predicted"/>
<dbReference type="InterPro" id="IPR015898">
    <property type="entry name" value="G-protein_gamma-like_dom"/>
</dbReference>